<evidence type="ECO:0000313" key="4">
    <source>
        <dbReference type="Proteomes" id="UP000822688"/>
    </source>
</evidence>
<proteinExistence type="predicted"/>
<accession>A0A8T0I3W4</accession>
<comment type="caution">
    <text evidence="3">The sequence shown here is derived from an EMBL/GenBank/DDBJ whole genome shotgun (WGS) entry which is preliminary data.</text>
</comment>
<sequence>MDKLTWNATQRRSLAANRCSRDSVCGAQLETKRWRWRKWGNDVGSAGIILLVVMVAATMASLAVGVPMVGREGALVCGAQEGVWSQVKSQVLVSGRGGLRCGRVEFQGRSWRTGRGAAVRMCGMGVESGEVGKVGYGGQSGGTQPIQFEGGEDPPTVVYAPDRRIVAIGDLHGDIERTQWALQLAGVLSKDGQHRWTGGTTVLVQVGDVLDRGEDEIAILSLLAYLGKQARSKGGAVFQVLFSCFVHSSLQNPRPLSLRILGNHETMNVAGDFRYVAPGGFQEAETFAEYCEQDHGGNWNAAFEEWHFASQEFKKSRGVDFTGWLPIFNPIKIQKGVVARTKLLSPGGPLATQLAAHGVVLKVNDWLFAHGGVLPHHVDYGLERMNKEVSLWMKMGNNRWGQPAQMPFVAVKGFDSIVWSRLYSKENFDRPQEKIQACGILAAALAATNCRGLIVGHTPQTIGANCKCDGRIWRIDVGMSSGVLHALPEVKFSLLSFK</sequence>
<keyword evidence="1" id="KW-0812">Transmembrane</keyword>
<keyword evidence="1" id="KW-1133">Transmembrane helix</keyword>
<organism evidence="3 4">
    <name type="scientific">Ceratodon purpureus</name>
    <name type="common">Fire moss</name>
    <name type="synonym">Dicranum purpureum</name>
    <dbReference type="NCBI Taxonomy" id="3225"/>
    <lineage>
        <taxon>Eukaryota</taxon>
        <taxon>Viridiplantae</taxon>
        <taxon>Streptophyta</taxon>
        <taxon>Embryophyta</taxon>
        <taxon>Bryophyta</taxon>
        <taxon>Bryophytina</taxon>
        <taxon>Bryopsida</taxon>
        <taxon>Dicranidae</taxon>
        <taxon>Pseudoditrichales</taxon>
        <taxon>Ditrichaceae</taxon>
        <taxon>Ceratodon</taxon>
    </lineage>
</organism>
<evidence type="ECO:0000313" key="3">
    <source>
        <dbReference type="EMBL" id="KAG0577481.1"/>
    </source>
</evidence>
<keyword evidence="1" id="KW-0472">Membrane</keyword>
<evidence type="ECO:0000256" key="1">
    <source>
        <dbReference type="SAM" id="Phobius"/>
    </source>
</evidence>
<feature type="transmembrane region" description="Helical" evidence="1">
    <location>
        <begin position="43"/>
        <end position="66"/>
    </location>
</feature>
<dbReference type="InterPro" id="IPR004843">
    <property type="entry name" value="Calcineurin-like_PHP"/>
</dbReference>
<dbReference type="AlphaFoldDB" id="A0A8T0I3W4"/>
<reference evidence="3" key="1">
    <citation type="submission" date="2020-06" db="EMBL/GenBank/DDBJ databases">
        <title>WGS assembly of Ceratodon purpureus strain R40.</title>
        <authorList>
            <person name="Carey S.B."/>
            <person name="Jenkins J."/>
            <person name="Shu S."/>
            <person name="Lovell J.T."/>
            <person name="Sreedasyam A."/>
            <person name="Maumus F."/>
            <person name="Tiley G.P."/>
            <person name="Fernandez-Pozo N."/>
            <person name="Barry K."/>
            <person name="Chen C."/>
            <person name="Wang M."/>
            <person name="Lipzen A."/>
            <person name="Daum C."/>
            <person name="Saski C.A."/>
            <person name="Payton A.C."/>
            <person name="Mcbreen J.C."/>
            <person name="Conrad R.E."/>
            <person name="Kollar L.M."/>
            <person name="Olsson S."/>
            <person name="Huttunen S."/>
            <person name="Landis J.B."/>
            <person name="Wickett N.J."/>
            <person name="Johnson M.G."/>
            <person name="Rensing S.A."/>
            <person name="Grimwood J."/>
            <person name="Schmutz J."/>
            <person name="Mcdaniel S.F."/>
        </authorList>
    </citation>
    <scope>NUCLEOTIDE SEQUENCE</scope>
    <source>
        <strain evidence="3">R40</strain>
    </source>
</reference>
<protein>
    <recommendedName>
        <fullName evidence="2">Calcineurin-like phosphoesterase domain-containing protein</fullName>
    </recommendedName>
</protein>
<dbReference type="SUPFAM" id="SSF56300">
    <property type="entry name" value="Metallo-dependent phosphatases"/>
    <property type="match status" value="1"/>
</dbReference>
<keyword evidence="4" id="KW-1185">Reference proteome</keyword>
<evidence type="ECO:0000259" key="2">
    <source>
        <dbReference type="Pfam" id="PF00149"/>
    </source>
</evidence>
<gene>
    <name evidence="3" type="ORF">KC19_5G159700</name>
</gene>
<name>A0A8T0I3W4_CERPU</name>
<dbReference type="EMBL" id="CM026425">
    <property type="protein sequence ID" value="KAG0577481.1"/>
    <property type="molecule type" value="Genomic_DNA"/>
</dbReference>
<dbReference type="GO" id="GO:0016787">
    <property type="term" value="F:hydrolase activity"/>
    <property type="evidence" value="ECO:0007669"/>
    <property type="project" value="InterPro"/>
</dbReference>
<dbReference type="Proteomes" id="UP000822688">
    <property type="component" value="Chromosome 5"/>
</dbReference>
<dbReference type="InterPro" id="IPR029052">
    <property type="entry name" value="Metallo-depent_PP-like"/>
</dbReference>
<feature type="domain" description="Calcineurin-like phosphoesterase" evidence="2">
    <location>
        <begin position="164"/>
        <end position="348"/>
    </location>
</feature>
<dbReference type="PANTHER" id="PTHR46546:SF4">
    <property type="entry name" value="SHEWANELLA-LIKE PROTEIN PHOSPHATASE 1"/>
    <property type="match status" value="1"/>
</dbReference>
<dbReference type="PANTHER" id="PTHR46546">
    <property type="entry name" value="SHEWANELLA-LIKE PROTEIN PHOSPHATASE 1"/>
    <property type="match status" value="1"/>
</dbReference>
<dbReference type="Pfam" id="PF00149">
    <property type="entry name" value="Metallophos"/>
    <property type="match status" value="1"/>
</dbReference>
<dbReference type="Gene3D" id="3.60.21.10">
    <property type="match status" value="1"/>
</dbReference>